<keyword evidence="10" id="KW-0393">Immunoglobulin domain</keyword>
<dbReference type="Pfam" id="PF00041">
    <property type="entry name" value="fn3"/>
    <property type="match status" value="1"/>
</dbReference>
<dbReference type="InterPro" id="IPR013098">
    <property type="entry name" value="Ig_I-set"/>
</dbReference>
<dbReference type="PROSITE" id="PS50835">
    <property type="entry name" value="IG_LIKE"/>
    <property type="match status" value="5"/>
</dbReference>
<feature type="domain" description="Ig-like" evidence="13">
    <location>
        <begin position="26"/>
        <end position="126"/>
    </location>
</feature>
<proteinExistence type="predicted"/>
<evidence type="ECO:0000256" key="12">
    <source>
        <dbReference type="SAM" id="SignalP"/>
    </source>
</evidence>
<dbReference type="PRINTS" id="PR01838">
    <property type="entry name" value="NCAMFAMILY"/>
</dbReference>
<dbReference type="SUPFAM" id="SSF48726">
    <property type="entry name" value="Immunoglobulin"/>
    <property type="match status" value="5"/>
</dbReference>
<evidence type="ECO:0000256" key="8">
    <source>
        <dbReference type="ARBA" id="ARBA00023157"/>
    </source>
</evidence>
<dbReference type="PANTHER" id="PTHR13817:SF166">
    <property type="entry name" value="NEURONAL IGCAM-RELATED"/>
    <property type="match status" value="1"/>
</dbReference>
<evidence type="ECO:0000259" key="14">
    <source>
        <dbReference type="PROSITE" id="PS50853"/>
    </source>
</evidence>
<evidence type="ECO:0000256" key="2">
    <source>
        <dbReference type="ARBA" id="ARBA00022692"/>
    </source>
</evidence>
<gene>
    <name evidence="16" type="primary">LOC108566833</name>
</gene>
<evidence type="ECO:0000256" key="3">
    <source>
        <dbReference type="ARBA" id="ARBA00022729"/>
    </source>
</evidence>
<keyword evidence="6 11" id="KW-1133">Transmembrane helix</keyword>
<feature type="domain" description="Ig-like" evidence="13">
    <location>
        <begin position="419"/>
        <end position="510"/>
    </location>
</feature>
<evidence type="ECO:0000313" key="15">
    <source>
        <dbReference type="Proteomes" id="UP000695000"/>
    </source>
</evidence>
<dbReference type="Pfam" id="PF13927">
    <property type="entry name" value="Ig_3"/>
    <property type="match status" value="1"/>
</dbReference>
<evidence type="ECO:0000256" key="10">
    <source>
        <dbReference type="ARBA" id="ARBA00023319"/>
    </source>
</evidence>
<dbReference type="Pfam" id="PF07679">
    <property type="entry name" value="I-set"/>
    <property type="match status" value="3"/>
</dbReference>
<keyword evidence="15" id="KW-1185">Reference proteome</keyword>
<evidence type="ECO:0000256" key="7">
    <source>
        <dbReference type="ARBA" id="ARBA00023136"/>
    </source>
</evidence>
<comment type="subcellular location">
    <subcellularLocation>
        <location evidence="1">Membrane</location>
        <topology evidence="1">Single-pass membrane protein</topology>
    </subcellularLocation>
</comment>
<evidence type="ECO:0000256" key="4">
    <source>
        <dbReference type="ARBA" id="ARBA00022737"/>
    </source>
</evidence>
<dbReference type="Gene3D" id="2.60.40.10">
    <property type="entry name" value="Immunoglobulins"/>
    <property type="match status" value="7"/>
</dbReference>
<accession>A0ABM1N6E6</accession>
<dbReference type="Pfam" id="PF00047">
    <property type="entry name" value="ig"/>
    <property type="match status" value="1"/>
</dbReference>
<keyword evidence="9" id="KW-0325">Glycoprotein</keyword>
<protein>
    <submittedName>
        <fullName evidence="16">Fasciclin-2 isoform X1</fullName>
    </submittedName>
</protein>
<dbReference type="InterPro" id="IPR013783">
    <property type="entry name" value="Ig-like_fold"/>
</dbReference>
<dbReference type="SMART" id="SM00409">
    <property type="entry name" value="IG"/>
    <property type="match status" value="5"/>
</dbReference>
<feature type="signal peptide" evidence="12">
    <location>
        <begin position="1"/>
        <end position="22"/>
    </location>
</feature>
<dbReference type="SUPFAM" id="SSF49265">
    <property type="entry name" value="Fibronectin type III"/>
    <property type="match status" value="1"/>
</dbReference>
<evidence type="ECO:0000256" key="9">
    <source>
        <dbReference type="ARBA" id="ARBA00023180"/>
    </source>
</evidence>
<keyword evidence="4" id="KW-0677">Repeat</keyword>
<evidence type="ECO:0000256" key="6">
    <source>
        <dbReference type="ARBA" id="ARBA00022989"/>
    </source>
</evidence>
<evidence type="ECO:0000313" key="16">
    <source>
        <dbReference type="RefSeq" id="XP_017782396.1"/>
    </source>
</evidence>
<dbReference type="PANTHER" id="PTHR13817">
    <property type="entry name" value="TITIN"/>
    <property type="match status" value="1"/>
</dbReference>
<dbReference type="InterPro" id="IPR036116">
    <property type="entry name" value="FN3_sf"/>
</dbReference>
<dbReference type="GeneID" id="108566833"/>
<dbReference type="PROSITE" id="PS50853">
    <property type="entry name" value="FN3"/>
    <property type="match status" value="2"/>
</dbReference>
<keyword evidence="7 11" id="KW-0472">Membrane</keyword>
<feature type="domain" description="Ig-like" evidence="13">
    <location>
        <begin position="314"/>
        <end position="414"/>
    </location>
</feature>
<feature type="transmembrane region" description="Helical" evidence="11">
    <location>
        <begin position="746"/>
        <end position="770"/>
    </location>
</feature>
<dbReference type="InterPro" id="IPR009138">
    <property type="entry name" value="Neural_cell_adh"/>
</dbReference>
<feature type="domain" description="Fibronectin type-III" evidence="14">
    <location>
        <begin position="629"/>
        <end position="731"/>
    </location>
</feature>
<dbReference type="SMART" id="SM00408">
    <property type="entry name" value="IGc2"/>
    <property type="match status" value="4"/>
</dbReference>
<dbReference type="InterPro" id="IPR050964">
    <property type="entry name" value="Striated_Muscle_Regulatory"/>
</dbReference>
<dbReference type="InterPro" id="IPR003599">
    <property type="entry name" value="Ig_sub"/>
</dbReference>
<dbReference type="InterPro" id="IPR013151">
    <property type="entry name" value="Immunoglobulin_dom"/>
</dbReference>
<feature type="domain" description="Fibronectin type-III" evidence="14">
    <location>
        <begin position="514"/>
        <end position="612"/>
    </location>
</feature>
<dbReference type="CDD" id="cd00063">
    <property type="entry name" value="FN3"/>
    <property type="match status" value="2"/>
</dbReference>
<evidence type="ECO:0000256" key="5">
    <source>
        <dbReference type="ARBA" id="ARBA00022889"/>
    </source>
</evidence>
<keyword evidence="3 12" id="KW-0732">Signal</keyword>
<evidence type="ECO:0000259" key="13">
    <source>
        <dbReference type="PROSITE" id="PS50835"/>
    </source>
</evidence>
<sequence length="876" mass="97901">MRSTTFLLCLATLTFATLTAKADDQPKLEILPKSSVITKAIGLSLALTCKPNVQNPSLITQLEWRDPKNRKIDTNTDSSSPYVQQLTSEPGAVLIFTKLTEDQAGDYTCSAKYANTEAIEATIKVDTIIDITWVDAPESQFPVLGKDYRIRCEVQAKPAPIVEWVRNKVAIISSDRYVTDNKGLLIKNVRESDDGLYTCRAVVVSTGNVKERNIKVEVQVPPQLNELKEISIIEGEQASVQCSGSGKPPPEYTWIKEKTRENLATTDRFDVKKNTGLLIINKVEYNDNSVYKCIAENQAGRAETTVKINVLIKPKIFEFINITSPIDTETKIICKAFGRPTPRVSFRKLSLKDAYTIGPQKEDKRIVVEQSNDPAKGETYGILSISRVNRTDDGLYECIAENEVDAAYKNGHITVEFPPTFEKTKHYPPVWTWDNRPGNLSCIAESIPNATIIWRLGGVEIQNSPNMKIINNGPQSNLIVSAYSEKKFFTKYECIAKNRLGDATHFIELKQAVVPGNIQQVTRADLTATTVKFNIVGPPVLHGLPLRAIIVQYQTERERIWDTAMNRTWSIDAPYIVENLVPQETYTFRFAAKNDVGIGHFGAQELITMPRRSVPAEPKILVSNLHENSTRDFVANSPYADHFELRWNVPSDNGDPIDSYLIKYCVSHRVNGEWRDSTAECSTEITQSFEYTHYELNQLSADTTYKIELRAHNAIGTSSPAEIRVKTARGLDTAISNHEGPAISSAMIIGIVVGAVLLILIVVDITCFCVNRAGIIAMLCYRSKSVDEEDPKLGSLYSWRFPLPYCSYKAAPIHPNSLNLPMPVKLAPSDVEEKEPLNTNQNSTQPINYEKRNISVEFDGKQVHTKPVEIGRHSAV</sequence>
<evidence type="ECO:0000256" key="11">
    <source>
        <dbReference type="SAM" id="Phobius"/>
    </source>
</evidence>
<dbReference type="InterPro" id="IPR036179">
    <property type="entry name" value="Ig-like_dom_sf"/>
</dbReference>
<organism evidence="15 16">
    <name type="scientific">Nicrophorus vespilloides</name>
    <name type="common">Boreal carrion beetle</name>
    <dbReference type="NCBI Taxonomy" id="110193"/>
    <lineage>
        <taxon>Eukaryota</taxon>
        <taxon>Metazoa</taxon>
        <taxon>Ecdysozoa</taxon>
        <taxon>Arthropoda</taxon>
        <taxon>Hexapoda</taxon>
        <taxon>Insecta</taxon>
        <taxon>Pterygota</taxon>
        <taxon>Neoptera</taxon>
        <taxon>Endopterygota</taxon>
        <taxon>Coleoptera</taxon>
        <taxon>Polyphaga</taxon>
        <taxon>Staphyliniformia</taxon>
        <taxon>Silphidae</taxon>
        <taxon>Nicrophorinae</taxon>
        <taxon>Nicrophorus</taxon>
    </lineage>
</organism>
<dbReference type="Proteomes" id="UP000695000">
    <property type="component" value="Unplaced"/>
</dbReference>
<keyword evidence="5" id="KW-0130">Cell adhesion</keyword>
<dbReference type="InterPro" id="IPR003598">
    <property type="entry name" value="Ig_sub2"/>
</dbReference>
<dbReference type="InterPro" id="IPR003961">
    <property type="entry name" value="FN3_dom"/>
</dbReference>
<dbReference type="SMART" id="SM00060">
    <property type="entry name" value="FN3"/>
    <property type="match status" value="2"/>
</dbReference>
<keyword evidence="2 11" id="KW-0812">Transmembrane</keyword>
<feature type="chain" id="PRO_5046139886" evidence="12">
    <location>
        <begin position="23"/>
        <end position="876"/>
    </location>
</feature>
<keyword evidence="8" id="KW-1015">Disulfide bond</keyword>
<reference evidence="16" key="1">
    <citation type="submission" date="2025-08" db="UniProtKB">
        <authorList>
            <consortium name="RefSeq"/>
        </authorList>
    </citation>
    <scope>IDENTIFICATION</scope>
    <source>
        <tissue evidence="16">Whole Larva</tissue>
    </source>
</reference>
<feature type="domain" description="Ig-like" evidence="13">
    <location>
        <begin position="222"/>
        <end position="309"/>
    </location>
</feature>
<name>A0ABM1N6E6_NICVS</name>
<dbReference type="RefSeq" id="XP_017782396.1">
    <property type="nucleotide sequence ID" value="XM_017926907.1"/>
</dbReference>
<feature type="domain" description="Ig-like" evidence="13">
    <location>
        <begin position="145"/>
        <end position="215"/>
    </location>
</feature>
<evidence type="ECO:0000256" key="1">
    <source>
        <dbReference type="ARBA" id="ARBA00004167"/>
    </source>
</evidence>
<dbReference type="InterPro" id="IPR007110">
    <property type="entry name" value="Ig-like_dom"/>
</dbReference>